<dbReference type="GeneID" id="30005372"/>
<evidence type="ECO:0000259" key="2">
    <source>
        <dbReference type="PROSITE" id="PS51391"/>
    </source>
</evidence>
<evidence type="ECO:0000256" key="1">
    <source>
        <dbReference type="SAM" id="MobiDB-lite"/>
    </source>
</evidence>
<feature type="region of interest" description="Disordered" evidence="1">
    <location>
        <begin position="421"/>
        <end position="486"/>
    </location>
</feature>
<feature type="compositionally biased region" description="Low complexity" evidence="1">
    <location>
        <begin position="284"/>
        <end position="295"/>
    </location>
</feature>
<keyword evidence="4" id="KW-1185">Reference proteome</keyword>
<dbReference type="SMART" id="SM00582">
    <property type="entry name" value="RPR"/>
    <property type="match status" value="1"/>
</dbReference>
<feature type="domain" description="CID" evidence="2">
    <location>
        <begin position="1"/>
        <end position="133"/>
    </location>
</feature>
<dbReference type="InterPro" id="IPR006569">
    <property type="entry name" value="CID_dom"/>
</dbReference>
<dbReference type="PANTHER" id="PTHR12460:SF0">
    <property type="entry name" value="CID DOMAIN-CONTAINING PROTEIN-RELATED"/>
    <property type="match status" value="1"/>
</dbReference>
<name>A0A178ZZD1_9EURO</name>
<dbReference type="PROSITE" id="PS51391">
    <property type="entry name" value="CID"/>
    <property type="match status" value="1"/>
</dbReference>
<dbReference type="InterPro" id="IPR047883">
    <property type="entry name" value="Rtt103-like_CID"/>
</dbReference>
<protein>
    <recommendedName>
        <fullName evidence="2">CID domain-containing protein</fullName>
    </recommendedName>
</protein>
<feature type="region of interest" description="Disordered" evidence="1">
    <location>
        <begin position="284"/>
        <end position="321"/>
    </location>
</feature>
<dbReference type="SUPFAM" id="SSF48464">
    <property type="entry name" value="ENTH/VHS domain"/>
    <property type="match status" value="1"/>
</dbReference>
<dbReference type="FunFam" id="1.25.40.90:FF:000030">
    <property type="entry name" value="DUF618 domain protein"/>
    <property type="match status" value="1"/>
</dbReference>
<gene>
    <name evidence="3" type="ORF">AYL99_01202</name>
</gene>
<organism evidence="3 4">
    <name type="scientific">Fonsecaea erecta</name>
    <dbReference type="NCBI Taxonomy" id="1367422"/>
    <lineage>
        <taxon>Eukaryota</taxon>
        <taxon>Fungi</taxon>
        <taxon>Dikarya</taxon>
        <taxon>Ascomycota</taxon>
        <taxon>Pezizomycotina</taxon>
        <taxon>Eurotiomycetes</taxon>
        <taxon>Chaetothyriomycetidae</taxon>
        <taxon>Chaetothyriales</taxon>
        <taxon>Herpotrichiellaceae</taxon>
        <taxon>Fonsecaea</taxon>
    </lineage>
</organism>
<dbReference type="Proteomes" id="UP000078343">
    <property type="component" value="Unassembled WGS sequence"/>
</dbReference>
<accession>A0A178ZZD1</accession>
<feature type="region of interest" description="Disordered" evidence="1">
    <location>
        <begin position="349"/>
        <end position="370"/>
    </location>
</feature>
<proteinExistence type="predicted"/>
<dbReference type="CDD" id="cd17003">
    <property type="entry name" value="CID_Rtt103"/>
    <property type="match status" value="1"/>
</dbReference>
<reference evidence="3 4" key="1">
    <citation type="submission" date="2016-04" db="EMBL/GenBank/DDBJ databases">
        <title>Draft genome of Fonsecaea erecta CBS 125763.</title>
        <authorList>
            <person name="Weiss V.A."/>
            <person name="Vicente V.A."/>
            <person name="Raittz R.T."/>
            <person name="Moreno L.F."/>
            <person name="De Souza E.M."/>
            <person name="Pedrosa F.O."/>
            <person name="Steffens M.B."/>
            <person name="Faoro H."/>
            <person name="Tadra-Sfeir M.Z."/>
            <person name="Najafzadeh M.J."/>
            <person name="Felipe M.S."/>
            <person name="Teixeira M."/>
            <person name="Sun J."/>
            <person name="Xi L."/>
            <person name="Gomes R."/>
            <person name="De Azevedo C.M."/>
            <person name="Salgado C.G."/>
            <person name="Da Silva M.B."/>
            <person name="Nascimento M.F."/>
            <person name="Queiroz-Telles F."/>
            <person name="Attili D.S."/>
            <person name="Gorbushina A."/>
        </authorList>
    </citation>
    <scope>NUCLEOTIDE SEQUENCE [LARGE SCALE GENOMIC DNA]</scope>
    <source>
        <strain evidence="3 4">CBS 125763</strain>
    </source>
</reference>
<dbReference type="STRING" id="1367422.A0A178ZZD1"/>
<dbReference type="PANTHER" id="PTHR12460">
    <property type="entry name" value="CYCLIN-DEPENDENT KINASE INHIBITOR-RELATED PROTEIN"/>
    <property type="match status" value="1"/>
</dbReference>
<comment type="caution">
    <text evidence="3">The sequence shown here is derived from an EMBL/GenBank/DDBJ whole genome shotgun (WGS) entry which is preliminary data.</text>
</comment>
<dbReference type="InterPro" id="IPR008942">
    <property type="entry name" value="ENTH_VHS"/>
</dbReference>
<dbReference type="OrthoDB" id="10069473at2759"/>
<dbReference type="GO" id="GO:0099122">
    <property type="term" value="F:RNA polymerase II C-terminal domain binding"/>
    <property type="evidence" value="ECO:0007669"/>
    <property type="project" value="InterPro"/>
</dbReference>
<dbReference type="EMBL" id="LVYI01000001">
    <property type="protein sequence ID" value="OAP65230.1"/>
    <property type="molecule type" value="Genomic_DNA"/>
</dbReference>
<dbReference type="RefSeq" id="XP_018698597.1">
    <property type="nucleotide sequence ID" value="XM_018832718.1"/>
</dbReference>
<dbReference type="GO" id="GO:0031124">
    <property type="term" value="P:mRNA 3'-end processing"/>
    <property type="evidence" value="ECO:0007669"/>
    <property type="project" value="InterPro"/>
</dbReference>
<evidence type="ECO:0000313" key="4">
    <source>
        <dbReference type="Proteomes" id="UP000078343"/>
    </source>
</evidence>
<dbReference type="Gene3D" id="1.25.40.90">
    <property type="match status" value="1"/>
</dbReference>
<dbReference type="AlphaFoldDB" id="A0A178ZZD1"/>
<sequence>MSYTDEALKAKLSTLNETQDSIVSVSQWIMFHKRHADRIANYWLTRLRDSPPAKRLNFIYLVNDIVQNARARKRTEFPDAFSPLMAEAIQTAYRSSPAEIQGKIRRVVEVWRTRNVFEVPILDAIDARVDEIDKSKGSGGKKTLLGNSLFGSTSSSGAMPKELETLAPLQIAVTKETISARPAIDNAQNEYTKLNDPEVVSPSPPVHAAQLSSLIKSLAAAESSVSASIKARKALIADLERILEINKAALAKDEDTYLTLESRKSSTEAKKREVEDAILRGLSSAEAASSSEHGTNTGGASNGNGAIDREIDGHNVGGDISASHFLSERPEIEELTDDEGDFVTGGMFDRPSADNAQWDQPVPASASPDQANFRPNNPAIAAALADFAGVGSTPTPDYSAFLPGNTSSVSGHASAPLLPRVRSASGGQGVNGFGAKRRKISHSGDEQVPDLGEMGMEEFGLPHGQDQSMGAFGGVGQQTNAQGDDLLRNLDEDVDELLRQEAARGQSRLPGL</sequence>
<evidence type="ECO:0000313" key="3">
    <source>
        <dbReference type="EMBL" id="OAP65230.1"/>
    </source>
</evidence>
<dbReference type="Pfam" id="PF04818">
    <property type="entry name" value="CID"/>
    <property type="match status" value="1"/>
</dbReference>